<evidence type="ECO:0000313" key="7">
    <source>
        <dbReference type="Proteomes" id="UP000749646"/>
    </source>
</evidence>
<dbReference type="InterPro" id="IPR036322">
    <property type="entry name" value="WD40_repeat_dom_sf"/>
</dbReference>
<keyword evidence="2 5" id="KW-0853">WD repeat</keyword>
<dbReference type="Proteomes" id="UP000749646">
    <property type="component" value="Unassembled WGS sequence"/>
</dbReference>
<dbReference type="PANTHER" id="PTHR22652:SF0">
    <property type="entry name" value="NUCLEOPORIN NUP43"/>
    <property type="match status" value="1"/>
</dbReference>
<dbReference type="SMART" id="SM00320">
    <property type="entry name" value="WD40"/>
    <property type="match status" value="4"/>
</dbReference>
<evidence type="ECO:0000256" key="2">
    <source>
        <dbReference type="ARBA" id="ARBA00022574"/>
    </source>
</evidence>
<name>A0A9P6LWA5_9FUNG</name>
<dbReference type="PROSITE" id="PS50082">
    <property type="entry name" value="WD_REPEATS_2"/>
    <property type="match status" value="1"/>
</dbReference>
<dbReference type="Gene3D" id="2.130.10.10">
    <property type="entry name" value="YVTN repeat-like/Quinoprotein amine dehydrogenase"/>
    <property type="match status" value="1"/>
</dbReference>
<keyword evidence="3" id="KW-0677">Repeat</keyword>
<dbReference type="GO" id="GO:0031080">
    <property type="term" value="C:nuclear pore outer ring"/>
    <property type="evidence" value="ECO:0007669"/>
    <property type="project" value="TreeGrafter"/>
</dbReference>
<dbReference type="EMBL" id="JAAAHW010007414">
    <property type="protein sequence ID" value="KAF9948507.1"/>
    <property type="molecule type" value="Genomic_DNA"/>
</dbReference>
<feature type="repeat" description="WD" evidence="5">
    <location>
        <begin position="216"/>
        <end position="238"/>
    </location>
</feature>
<reference evidence="6" key="1">
    <citation type="journal article" date="2020" name="Fungal Divers.">
        <title>Resolving the Mortierellaceae phylogeny through synthesis of multi-gene phylogenetics and phylogenomics.</title>
        <authorList>
            <person name="Vandepol N."/>
            <person name="Liber J."/>
            <person name="Desiro A."/>
            <person name="Na H."/>
            <person name="Kennedy M."/>
            <person name="Barry K."/>
            <person name="Grigoriev I.V."/>
            <person name="Miller A.N."/>
            <person name="O'Donnell K."/>
            <person name="Stajich J.E."/>
            <person name="Bonito G."/>
        </authorList>
    </citation>
    <scope>NUCLEOTIDE SEQUENCE</scope>
    <source>
        <strain evidence="6">MES-2147</strain>
    </source>
</reference>
<dbReference type="InterPro" id="IPR001680">
    <property type="entry name" value="WD40_rpt"/>
</dbReference>
<gene>
    <name evidence="6" type="primary">NUP43</name>
    <name evidence="6" type="ORF">BGZ65_008025</name>
</gene>
<dbReference type="Pfam" id="PF00400">
    <property type="entry name" value="WD40"/>
    <property type="match status" value="2"/>
</dbReference>
<evidence type="ECO:0000313" key="6">
    <source>
        <dbReference type="EMBL" id="KAF9948507.1"/>
    </source>
</evidence>
<dbReference type="PANTHER" id="PTHR22652">
    <property type="entry name" value="NUCLEOPORIN NUP43"/>
    <property type="match status" value="1"/>
</dbReference>
<protein>
    <submittedName>
        <fullName evidence="6">Nucleoporin Nup43</fullName>
    </submittedName>
</protein>
<evidence type="ECO:0000256" key="3">
    <source>
        <dbReference type="ARBA" id="ARBA00022737"/>
    </source>
</evidence>
<accession>A0A9P6LWA5</accession>
<dbReference type="OrthoDB" id="427795at2759"/>
<keyword evidence="7" id="KW-1185">Reference proteome</keyword>
<comment type="subcellular location">
    <subcellularLocation>
        <location evidence="1">Nucleus</location>
    </subcellularLocation>
</comment>
<dbReference type="InterPro" id="IPR015943">
    <property type="entry name" value="WD40/YVTN_repeat-like_dom_sf"/>
</dbReference>
<evidence type="ECO:0000256" key="4">
    <source>
        <dbReference type="ARBA" id="ARBA00023242"/>
    </source>
</evidence>
<comment type="caution">
    <text evidence="6">The sequence shown here is derived from an EMBL/GenBank/DDBJ whole genome shotgun (WGS) entry which is preliminary data.</text>
</comment>
<dbReference type="SUPFAM" id="SSF50978">
    <property type="entry name" value="WD40 repeat-like"/>
    <property type="match status" value="1"/>
</dbReference>
<proteinExistence type="predicted"/>
<evidence type="ECO:0000256" key="1">
    <source>
        <dbReference type="ARBA" id="ARBA00004123"/>
    </source>
</evidence>
<organism evidence="6 7">
    <name type="scientific">Modicella reniformis</name>
    <dbReference type="NCBI Taxonomy" id="1440133"/>
    <lineage>
        <taxon>Eukaryota</taxon>
        <taxon>Fungi</taxon>
        <taxon>Fungi incertae sedis</taxon>
        <taxon>Mucoromycota</taxon>
        <taxon>Mortierellomycotina</taxon>
        <taxon>Mortierellomycetes</taxon>
        <taxon>Mortierellales</taxon>
        <taxon>Mortierellaceae</taxon>
        <taxon>Modicella</taxon>
    </lineage>
</organism>
<evidence type="ECO:0000256" key="5">
    <source>
        <dbReference type="PROSITE-ProRule" id="PRU00221"/>
    </source>
</evidence>
<dbReference type="AlphaFoldDB" id="A0A9P6LWA5"/>
<sequence>MSDGQKLNYILWHQHDIQEDTIAIWSCSNPRQFEITKAEDVKLKFDPIQLAEAPHRGEVLDMRVIEGRHPILVTASSMGEISLYKTSVEGGKPSIDRVATHRHHGFPDLGIAEATSIAIRPQALNEIASVGEDSRLVLTGVNNIQKTLQRSGRIGTGLSAVCWRSSSSLAVATKTGQLRLFDRRNIVKSMIRTIQDPYQRDLLTCITQHPTEVHKLATGNEDGVISIWDVRNISKPETKVIRAHNSIIWEVKFHPNQPDKLISCSQDGTLATLNWKQAMDDYVSDATSTRDEHIATYWSSIRNVLSVNSIDYHNRANVLLAGSDSGGILHSVQ</sequence>
<keyword evidence="4" id="KW-0539">Nucleus</keyword>